<feature type="compositionally biased region" description="Basic and acidic residues" evidence="1">
    <location>
        <begin position="18"/>
        <end position="52"/>
    </location>
</feature>
<dbReference type="EMBL" id="VXIS01000167">
    <property type="protein sequence ID" value="KAA8899400.1"/>
    <property type="molecule type" value="Genomic_DNA"/>
</dbReference>
<dbReference type="Proteomes" id="UP000326924">
    <property type="component" value="Unassembled WGS sequence"/>
</dbReference>
<gene>
    <name evidence="2" type="ORF">FN846DRAFT_174972</name>
</gene>
<protein>
    <submittedName>
        <fullName evidence="2">Uncharacterized protein</fullName>
    </submittedName>
</protein>
<dbReference type="PANTHER" id="PTHR39475:SF1">
    <property type="entry name" value="CONIDIATION-SPECIFIC PROTEIN 6"/>
    <property type="match status" value="1"/>
</dbReference>
<feature type="compositionally biased region" description="Basic and acidic residues" evidence="1">
    <location>
        <begin position="60"/>
        <end position="76"/>
    </location>
</feature>
<accession>A0A5J5EQ36</accession>
<feature type="compositionally biased region" description="Basic and acidic residues" evidence="1">
    <location>
        <begin position="84"/>
        <end position="99"/>
    </location>
</feature>
<sequence length="122" mass="13637">MSGSMMSNVGNRQVYEAGDQRTNKSTDTDPREFAYEEGQKNSHKLDDPKDQRSLANRLAAAEKKDREREDHSEAGDPRAPAWHHGNEPSKGAKIDAELQKEDEELLARKAKKGTDAMTGKKN</sequence>
<feature type="compositionally biased region" description="Polar residues" evidence="1">
    <location>
        <begin position="1"/>
        <end position="11"/>
    </location>
</feature>
<dbReference type="OrthoDB" id="3358750at2759"/>
<evidence type="ECO:0000313" key="3">
    <source>
        <dbReference type="Proteomes" id="UP000326924"/>
    </source>
</evidence>
<reference evidence="2 3" key="1">
    <citation type="submission" date="2019-09" db="EMBL/GenBank/DDBJ databases">
        <title>Draft genome of the ectomycorrhizal ascomycete Sphaerosporella brunnea.</title>
        <authorList>
            <consortium name="DOE Joint Genome Institute"/>
            <person name="Benucci G.M."/>
            <person name="Marozzi G."/>
            <person name="Antonielli L."/>
            <person name="Sanchez S."/>
            <person name="Marco P."/>
            <person name="Wang X."/>
            <person name="Falini L.B."/>
            <person name="Barry K."/>
            <person name="Haridas S."/>
            <person name="Lipzen A."/>
            <person name="Labutti K."/>
            <person name="Grigoriev I.V."/>
            <person name="Murat C."/>
            <person name="Martin F."/>
            <person name="Albertini E."/>
            <person name="Donnini D."/>
            <person name="Bonito G."/>
        </authorList>
    </citation>
    <scope>NUCLEOTIDE SEQUENCE [LARGE SCALE GENOMIC DNA]</scope>
    <source>
        <strain evidence="2 3">Sb_GMNB300</strain>
    </source>
</reference>
<name>A0A5J5EQ36_9PEZI</name>
<dbReference type="InParanoid" id="A0A5J5EQ36"/>
<keyword evidence="3" id="KW-1185">Reference proteome</keyword>
<proteinExistence type="predicted"/>
<comment type="caution">
    <text evidence="2">The sequence shown here is derived from an EMBL/GenBank/DDBJ whole genome shotgun (WGS) entry which is preliminary data.</text>
</comment>
<evidence type="ECO:0000313" key="2">
    <source>
        <dbReference type="EMBL" id="KAA8899400.1"/>
    </source>
</evidence>
<evidence type="ECO:0000256" key="1">
    <source>
        <dbReference type="SAM" id="MobiDB-lite"/>
    </source>
</evidence>
<dbReference type="AlphaFoldDB" id="A0A5J5EQ36"/>
<organism evidence="2 3">
    <name type="scientific">Sphaerosporella brunnea</name>
    <dbReference type="NCBI Taxonomy" id="1250544"/>
    <lineage>
        <taxon>Eukaryota</taxon>
        <taxon>Fungi</taxon>
        <taxon>Dikarya</taxon>
        <taxon>Ascomycota</taxon>
        <taxon>Pezizomycotina</taxon>
        <taxon>Pezizomycetes</taxon>
        <taxon>Pezizales</taxon>
        <taxon>Pyronemataceae</taxon>
        <taxon>Sphaerosporella</taxon>
    </lineage>
</organism>
<dbReference type="PANTHER" id="PTHR39475">
    <property type="entry name" value="CONIDIATION-SPECIFIC PROTEIN 6"/>
    <property type="match status" value="1"/>
</dbReference>
<feature type="region of interest" description="Disordered" evidence="1">
    <location>
        <begin position="1"/>
        <end position="122"/>
    </location>
</feature>